<comment type="caution">
    <text evidence="1">The sequence shown here is derived from an EMBL/GenBank/DDBJ whole genome shotgun (WGS) entry which is preliminary data.</text>
</comment>
<protein>
    <recommendedName>
        <fullName evidence="3">Prophage protein</fullName>
    </recommendedName>
</protein>
<evidence type="ECO:0000313" key="1">
    <source>
        <dbReference type="EMBL" id="GGA31831.1"/>
    </source>
</evidence>
<dbReference type="EMBL" id="BMEX01000001">
    <property type="protein sequence ID" value="GGA31831.1"/>
    <property type="molecule type" value="Genomic_DNA"/>
</dbReference>
<evidence type="ECO:0000313" key="2">
    <source>
        <dbReference type="Proteomes" id="UP000617979"/>
    </source>
</evidence>
<keyword evidence="2" id="KW-1185">Reference proteome</keyword>
<dbReference type="Proteomes" id="UP000617979">
    <property type="component" value="Unassembled WGS sequence"/>
</dbReference>
<sequence length="63" mass="7221">MMFTYRKKCSLCHEVKTGVPITGDFGHTCLECIVFSYRETLAEEDQDNEQLNEELGITFGRGE</sequence>
<evidence type="ECO:0008006" key="3">
    <source>
        <dbReference type="Google" id="ProtNLM"/>
    </source>
</evidence>
<gene>
    <name evidence="1" type="ORF">GCM10007416_00430</name>
</gene>
<reference evidence="2" key="1">
    <citation type="journal article" date="2019" name="Int. J. Syst. Evol. Microbiol.">
        <title>The Global Catalogue of Microorganisms (GCM) 10K type strain sequencing project: providing services to taxonomists for standard genome sequencing and annotation.</title>
        <authorList>
            <consortium name="The Broad Institute Genomics Platform"/>
            <consortium name="The Broad Institute Genome Sequencing Center for Infectious Disease"/>
            <person name="Wu L."/>
            <person name="Ma J."/>
        </authorList>
    </citation>
    <scope>NUCLEOTIDE SEQUENCE [LARGE SCALE GENOMIC DNA]</scope>
    <source>
        <strain evidence="2">CGMCC 1.12404</strain>
    </source>
</reference>
<accession>A0ABQ1FVD2</accession>
<proteinExistence type="predicted"/>
<organism evidence="1 2">
    <name type="scientific">Kroppenstedtia guangzhouensis</name>
    <dbReference type="NCBI Taxonomy" id="1274356"/>
    <lineage>
        <taxon>Bacteria</taxon>
        <taxon>Bacillati</taxon>
        <taxon>Bacillota</taxon>
        <taxon>Bacilli</taxon>
        <taxon>Bacillales</taxon>
        <taxon>Thermoactinomycetaceae</taxon>
        <taxon>Kroppenstedtia</taxon>
    </lineage>
</organism>
<name>A0ABQ1FVD2_9BACL</name>